<dbReference type="InterPro" id="IPR016024">
    <property type="entry name" value="ARM-type_fold"/>
</dbReference>
<dbReference type="InterPro" id="IPR014825">
    <property type="entry name" value="DNA_alkylation"/>
</dbReference>
<dbReference type="SUPFAM" id="SSF48371">
    <property type="entry name" value="ARM repeat"/>
    <property type="match status" value="1"/>
</dbReference>
<evidence type="ECO:0000313" key="1">
    <source>
        <dbReference type="EMBL" id="QDU35234.1"/>
    </source>
</evidence>
<dbReference type="KEGG" id="pcor:KS4_33150"/>
<reference evidence="1 2" key="1">
    <citation type="submission" date="2019-02" db="EMBL/GenBank/DDBJ databases">
        <title>Deep-cultivation of Planctomycetes and their phenomic and genomic characterization uncovers novel biology.</title>
        <authorList>
            <person name="Wiegand S."/>
            <person name="Jogler M."/>
            <person name="Boedeker C."/>
            <person name="Pinto D."/>
            <person name="Vollmers J."/>
            <person name="Rivas-Marin E."/>
            <person name="Kohn T."/>
            <person name="Peeters S.H."/>
            <person name="Heuer A."/>
            <person name="Rast P."/>
            <person name="Oberbeckmann S."/>
            <person name="Bunk B."/>
            <person name="Jeske O."/>
            <person name="Meyerdierks A."/>
            <person name="Storesund J.E."/>
            <person name="Kallscheuer N."/>
            <person name="Luecker S."/>
            <person name="Lage O.M."/>
            <person name="Pohl T."/>
            <person name="Merkel B.J."/>
            <person name="Hornburger P."/>
            <person name="Mueller R.-W."/>
            <person name="Bruemmer F."/>
            <person name="Labrenz M."/>
            <person name="Spormann A.M."/>
            <person name="Op den Camp H."/>
            <person name="Overmann J."/>
            <person name="Amann R."/>
            <person name="Jetten M.S.M."/>
            <person name="Mascher T."/>
            <person name="Medema M.H."/>
            <person name="Devos D.P."/>
            <person name="Kaster A.-K."/>
            <person name="Ovreas L."/>
            <person name="Rohde M."/>
            <person name="Galperin M.Y."/>
            <person name="Jogler C."/>
        </authorList>
    </citation>
    <scope>NUCLEOTIDE SEQUENCE [LARGE SCALE GENOMIC DNA]</scope>
    <source>
        <strain evidence="1 2">KS4</strain>
    </source>
</reference>
<dbReference type="RefSeq" id="WP_145080270.1">
    <property type="nucleotide sequence ID" value="NZ_CP036425.1"/>
</dbReference>
<name>A0A517YYD7_9BACT</name>
<evidence type="ECO:0000313" key="2">
    <source>
        <dbReference type="Proteomes" id="UP000317369"/>
    </source>
</evidence>
<dbReference type="EMBL" id="CP036425">
    <property type="protein sequence ID" value="QDU35234.1"/>
    <property type="molecule type" value="Genomic_DNA"/>
</dbReference>
<keyword evidence="2" id="KW-1185">Reference proteome</keyword>
<dbReference type="Proteomes" id="UP000317369">
    <property type="component" value="Chromosome"/>
</dbReference>
<dbReference type="AlphaFoldDB" id="A0A517YYD7"/>
<organism evidence="1 2">
    <name type="scientific">Poriferisphaera corsica</name>
    <dbReference type="NCBI Taxonomy" id="2528020"/>
    <lineage>
        <taxon>Bacteria</taxon>
        <taxon>Pseudomonadati</taxon>
        <taxon>Planctomycetota</taxon>
        <taxon>Phycisphaerae</taxon>
        <taxon>Phycisphaerales</taxon>
        <taxon>Phycisphaeraceae</taxon>
        <taxon>Poriferisphaera</taxon>
    </lineage>
</organism>
<sequence>MDERIIVEKLRGMRDERAVVMGVQRFGIVTELEYLGVSMPRLRAMGKELKKELADRHEVAMRLWGYEVHEARIVASLIADPERMTVRLMNQWAGDFDSWAMVDVVVDLFGKTKEAWGRPRVWCGRREEFVRRAGFVMMCTLAVHDKEADDERFLEFFPLIKQHATDERNFVKKAVNWSIRQIGKRSLMLNREAVGLSEELLGMGDRTADWIARGAIRELQSEKILARLS</sequence>
<gene>
    <name evidence="1" type="ORF">KS4_33150</name>
</gene>
<dbReference type="PANTHER" id="PTHR41291:SF1">
    <property type="entry name" value="DNA ALKYLATION REPAIR PROTEIN"/>
    <property type="match status" value="1"/>
</dbReference>
<dbReference type="PANTHER" id="PTHR41291">
    <property type="entry name" value="DNA ALKYLATION REPAIR PROTEIN"/>
    <property type="match status" value="1"/>
</dbReference>
<proteinExistence type="predicted"/>
<accession>A0A517YYD7</accession>
<dbReference type="Pfam" id="PF08713">
    <property type="entry name" value="DNA_alkylation"/>
    <property type="match status" value="1"/>
</dbReference>
<dbReference type="OrthoDB" id="9801369at2"/>
<protein>
    <submittedName>
        <fullName evidence="1">DNA alkylation repair enzyme</fullName>
    </submittedName>
</protein>
<dbReference type="CDD" id="cd06561">
    <property type="entry name" value="AlkD_like"/>
    <property type="match status" value="1"/>
</dbReference>
<dbReference type="Gene3D" id="1.25.10.90">
    <property type="match status" value="1"/>
</dbReference>